<comment type="subcellular location">
    <subcellularLocation>
        <location evidence="1">Cell membrane</location>
        <topology evidence="1">Multi-pass membrane protein</topology>
    </subcellularLocation>
</comment>
<gene>
    <name evidence="10" type="ORF">A8L45_12680</name>
</gene>
<keyword evidence="6 9" id="KW-0812">Transmembrane</keyword>
<comment type="caution">
    <text evidence="10">The sequence shown here is derived from an EMBL/GenBank/DDBJ whole genome shotgun (WGS) entry which is preliminary data.</text>
</comment>
<name>A0A1C3EGS6_9GAMM</name>
<dbReference type="AlphaFoldDB" id="A0A1C3EGS6"/>
<evidence type="ECO:0000313" key="10">
    <source>
        <dbReference type="EMBL" id="ODA32447.1"/>
    </source>
</evidence>
<dbReference type="GO" id="GO:0005886">
    <property type="term" value="C:plasma membrane"/>
    <property type="evidence" value="ECO:0007669"/>
    <property type="project" value="UniProtKB-SubCell"/>
</dbReference>
<dbReference type="InterPro" id="IPR004485">
    <property type="entry name" value="Cobalamin_biosynth_CobD/CbiB"/>
</dbReference>
<feature type="transmembrane region" description="Helical" evidence="9">
    <location>
        <begin position="62"/>
        <end position="82"/>
    </location>
</feature>
<feature type="transmembrane region" description="Helical" evidence="9">
    <location>
        <begin position="161"/>
        <end position="182"/>
    </location>
</feature>
<dbReference type="GO" id="GO:0009236">
    <property type="term" value="P:cobalamin biosynthetic process"/>
    <property type="evidence" value="ECO:0007669"/>
    <property type="project" value="UniProtKB-UniPathway"/>
</dbReference>
<evidence type="ECO:0000256" key="9">
    <source>
        <dbReference type="SAM" id="Phobius"/>
    </source>
</evidence>
<dbReference type="PANTHER" id="PTHR34308:SF1">
    <property type="entry name" value="COBALAMIN BIOSYNTHESIS PROTEIN CBIB"/>
    <property type="match status" value="1"/>
</dbReference>
<comment type="similarity">
    <text evidence="3">Belongs to the CobD/CbiB family.</text>
</comment>
<dbReference type="EMBL" id="LYBM01000022">
    <property type="protein sequence ID" value="ODA32447.1"/>
    <property type="molecule type" value="Genomic_DNA"/>
</dbReference>
<reference evidence="10 11" key="1">
    <citation type="submission" date="2016-05" db="EMBL/GenBank/DDBJ databases">
        <title>Genomic Taxonomy of the Vibrionaceae.</title>
        <authorList>
            <person name="Gomez-Gil B."/>
            <person name="Enciso-Ibarra J."/>
        </authorList>
    </citation>
    <scope>NUCLEOTIDE SEQUENCE [LARGE SCALE GENOMIC DNA]</scope>
    <source>
        <strain evidence="10 11">CAIM 1920</strain>
    </source>
</reference>
<dbReference type="GO" id="GO:0048472">
    <property type="term" value="F:threonine-phosphate decarboxylase activity"/>
    <property type="evidence" value="ECO:0007669"/>
    <property type="project" value="InterPro"/>
</dbReference>
<evidence type="ECO:0000256" key="2">
    <source>
        <dbReference type="ARBA" id="ARBA00004953"/>
    </source>
</evidence>
<dbReference type="RefSeq" id="WP_068902821.1">
    <property type="nucleotide sequence ID" value="NZ_JBHUIF010000031.1"/>
</dbReference>
<dbReference type="UniPathway" id="UPA00148"/>
<evidence type="ECO:0000256" key="4">
    <source>
        <dbReference type="ARBA" id="ARBA00022475"/>
    </source>
</evidence>
<sequence>MQDLVSELLTFPSLLAMWAGLIVHWLYPAKGAFSPVGHWRKLATEIAIRVHHSTDSKQQQRLAGTLSIVLLSATSLIFLLALQQVVWSAWFLDLLLLWLALGWQPLHSLNEQVSGALVRDDKPSARELLSSVINRQTNSLSAIGLGKAASETLVIGYCRQLIAVLFWFALLGGPGALTYSLTMQLSRLWSTNLPRFREFGRPVNQLMVLLDWVPTRLFALLIAAGKNGSTTLKAINSQAPLWRDQGKGWLLIATASKFQLSLGGPVVYGQQKQKRQNVGGDIAPTASHLTIVSRHLWVRSLVWVGLQSIVMLVGRILL</sequence>
<evidence type="ECO:0000256" key="1">
    <source>
        <dbReference type="ARBA" id="ARBA00004651"/>
    </source>
</evidence>
<feature type="transmembrane region" description="Helical" evidence="9">
    <location>
        <begin position="7"/>
        <end position="27"/>
    </location>
</feature>
<dbReference type="STRING" id="1080227.A8L45_12680"/>
<organism evidence="10 11">
    <name type="scientific">Veronia pacifica</name>
    <dbReference type="NCBI Taxonomy" id="1080227"/>
    <lineage>
        <taxon>Bacteria</taxon>
        <taxon>Pseudomonadati</taxon>
        <taxon>Pseudomonadota</taxon>
        <taxon>Gammaproteobacteria</taxon>
        <taxon>Vibrionales</taxon>
        <taxon>Vibrionaceae</taxon>
        <taxon>Veronia</taxon>
    </lineage>
</organism>
<evidence type="ECO:0000256" key="8">
    <source>
        <dbReference type="ARBA" id="ARBA00023136"/>
    </source>
</evidence>
<proteinExistence type="inferred from homology"/>
<accession>A0A1C3EGS6</accession>
<evidence type="ECO:0000256" key="7">
    <source>
        <dbReference type="ARBA" id="ARBA00022989"/>
    </source>
</evidence>
<dbReference type="OrthoDB" id="5586491at2"/>
<evidence type="ECO:0008006" key="12">
    <source>
        <dbReference type="Google" id="ProtNLM"/>
    </source>
</evidence>
<keyword evidence="11" id="KW-1185">Reference proteome</keyword>
<dbReference type="Pfam" id="PF03186">
    <property type="entry name" value="CobD_Cbib"/>
    <property type="match status" value="1"/>
</dbReference>
<protein>
    <recommendedName>
        <fullName evidence="12">Adenosylcobinamide-phosphate synthase</fullName>
    </recommendedName>
</protein>
<keyword evidence="4" id="KW-1003">Cell membrane</keyword>
<evidence type="ECO:0000256" key="3">
    <source>
        <dbReference type="ARBA" id="ARBA00006263"/>
    </source>
</evidence>
<evidence type="ECO:0000256" key="6">
    <source>
        <dbReference type="ARBA" id="ARBA00022692"/>
    </source>
</evidence>
<keyword evidence="7 9" id="KW-1133">Transmembrane helix</keyword>
<evidence type="ECO:0000313" key="11">
    <source>
        <dbReference type="Proteomes" id="UP000094936"/>
    </source>
</evidence>
<dbReference type="PANTHER" id="PTHR34308">
    <property type="entry name" value="COBALAMIN BIOSYNTHESIS PROTEIN CBIB"/>
    <property type="match status" value="1"/>
</dbReference>
<comment type="pathway">
    <text evidence="2">Cofactor biosynthesis; adenosylcobalamin biosynthesis.</text>
</comment>
<keyword evidence="8 9" id="KW-0472">Membrane</keyword>
<evidence type="ECO:0000256" key="5">
    <source>
        <dbReference type="ARBA" id="ARBA00022573"/>
    </source>
</evidence>
<dbReference type="Proteomes" id="UP000094936">
    <property type="component" value="Unassembled WGS sequence"/>
</dbReference>
<keyword evidence="5" id="KW-0169">Cobalamin biosynthesis</keyword>